<feature type="transmembrane region" description="Helical" evidence="1">
    <location>
        <begin position="97"/>
        <end position="118"/>
    </location>
</feature>
<evidence type="ECO:0000313" key="2">
    <source>
        <dbReference type="EMBL" id="KAF8434782.1"/>
    </source>
</evidence>
<name>A0AAD4BMD5_BOLED</name>
<gene>
    <name evidence="2" type="ORF">L210DRAFT_2564120</name>
</gene>
<keyword evidence="1" id="KW-0812">Transmembrane</keyword>
<evidence type="ECO:0000313" key="3">
    <source>
        <dbReference type="Proteomes" id="UP001194468"/>
    </source>
</evidence>
<dbReference type="EMBL" id="WHUW01000027">
    <property type="protein sequence ID" value="KAF8434782.1"/>
    <property type="molecule type" value="Genomic_DNA"/>
</dbReference>
<keyword evidence="1" id="KW-0472">Membrane</keyword>
<evidence type="ECO:0000256" key="1">
    <source>
        <dbReference type="SAM" id="Phobius"/>
    </source>
</evidence>
<reference evidence="2" key="2">
    <citation type="journal article" date="2020" name="Nat. Commun.">
        <title>Large-scale genome sequencing of mycorrhizal fungi provides insights into the early evolution of symbiotic traits.</title>
        <authorList>
            <person name="Miyauchi S."/>
            <person name="Kiss E."/>
            <person name="Kuo A."/>
            <person name="Drula E."/>
            <person name="Kohler A."/>
            <person name="Sanchez-Garcia M."/>
            <person name="Morin E."/>
            <person name="Andreopoulos B."/>
            <person name="Barry K.W."/>
            <person name="Bonito G."/>
            <person name="Buee M."/>
            <person name="Carver A."/>
            <person name="Chen C."/>
            <person name="Cichocki N."/>
            <person name="Clum A."/>
            <person name="Culley D."/>
            <person name="Crous P.W."/>
            <person name="Fauchery L."/>
            <person name="Girlanda M."/>
            <person name="Hayes R.D."/>
            <person name="Keri Z."/>
            <person name="LaButti K."/>
            <person name="Lipzen A."/>
            <person name="Lombard V."/>
            <person name="Magnuson J."/>
            <person name="Maillard F."/>
            <person name="Murat C."/>
            <person name="Nolan M."/>
            <person name="Ohm R.A."/>
            <person name="Pangilinan J."/>
            <person name="Pereira M.F."/>
            <person name="Perotto S."/>
            <person name="Peter M."/>
            <person name="Pfister S."/>
            <person name="Riley R."/>
            <person name="Sitrit Y."/>
            <person name="Stielow J.B."/>
            <person name="Szollosi G."/>
            <person name="Zifcakova L."/>
            <person name="Stursova M."/>
            <person name="Spatafora J.W."/>
            <person name="Tedersoo L."/>
            <person name="Vaario L.M."/>
            <person name="Yamada A."/>
            <person name="Yan M."/>
            <person name="Wang P."/>
            <person name="Xu J."/>
            <person name="Bruns T."/>
            <person name="Baldrian P."/>
            <person name="Vilgalys R."/>
            <person name="Dunand C."/>
            <person name="Henrissat B."/>
            <person name="Grigoriev I.V."/>
            <person name="Hibbett D."/>
            <person name="Nagy L.G."/>
            <person name="Martin F.M."/>
        </authorList>
    </citation>
    <scope>NUCLEOTIDE SEQUENCE</scope>
    <source>
        <strain evidence="2">BED1</strain>
    </source>
</reference>
<protein>
    <submittedName>
        <fullName evidence="2">Uncharacterized protein</fullName>
    </submittedName>
</protein>
<dbReference type="AlphaFoldDB" id="A0AAD4BMD5"/>
<sequence length="139" mass="16255">MCLHSTHSEVTSFPAWCQVLIPTLKPYETRTRPRRHCTLSTDVQEILMSSAIDTYPIQYFLTGVAPISASFRSVAIVSTLFRLWYRWYAARMWWDDWAVLALLTDIAWLVIAIIAHFGCWHPQFFSVPETGLFHLRIRH</sequence>
<keyword evidence="1" id="KW-1133">Transmembrane helix</keyword>
<keyword evidence="3" id="KW-1185">Reference proteome</keyword>
<feature type="transmembrane region" description="Helical" evidence="1">
    <location>
        <begin position="57"/>
        <end position="85"/>
    </location>
</feature>
<proteinExistence type="predicted"/>
<dbReference type="Proteomes" id="UP001194468">
    <property type="component" value="Unassembled WGS sequence"/>
</dbReference>
<comment type="caution">
    <text evidence="2">The sequence shown here is derived from an EMBL/GenBank/DDBJ whole genome shotgun (WGS) entry which is preliminary data.</text>
</comment>
<organism evidence="2 3">
    <name type="scientific">Boletus edulis BED1</name>
    <dbReference type="NCBI Taxonomy" id="1328754"/>
    <lineage>
        <taxon>Eukaryota</taxon>
        <taxon>Fungi</taxon>
        <taxon>Dikarya</taxon>
        <taxon>Basidiomycota</taxon>
        <taxon>Agaricomycotina</taxon>
        <taxon>Agaricomycetes</taxon>
        <taxon>Agaricomycetidae</taxon>
        <taxon>Boletales</taxon>
        <taxon>Boletineae</taxon>
        <taxon>Boletaceae</taxon>
        <taxon>Boletoideae</taxon>
        <taxon>Boletus</taxon>
    </lineage>
</organism>
<accession>A0AAD4BMD5</accession>
<reference evidence="2" key="1">
    <citation type="submission" date="2019-10" db="EMBL/GenBank/DDBJ databases">
        <authorList>
            <consortium name="DOE Joint Genome Institute"/>
            <person name="Kuo A."/>
            <person name="Miyauchi S."/>
            <person name="Kiss E."/>
            <person name="Drula E."/>
            <person name="Kohler A."/>
            <person name="Sanchez-Garcia M."/>
            <person name="Andreopoulos B."/>
            <person name="Barry K.W."/>
            <person name="Bonito G."/>
            <person name="Buee M."/>
            <person name="Carver A."/>
            <person name="Chen C."/>
            <person name="Cichocki N."/>
            <person name="Clum A."/>
            <person name="Culley D."/>
            <person name="Crous P.W."/>
            <person name="Fauchery L."/>
            <person name="Girlanda M."/>
            <person name="Hayes R."/>
            <person name="Keri Z."/>
            <person name="LaButti K."/>
            <person name="Lipzen A."/>
            <person name="Lombard V."/>
            <person name="Magnuson J."/>
            <person name="Maillard F."/>
            <person name="Morin E."/>
            <person name="Murat C."/>
            <person name="Nolan M."/>
            <person name="Ohm R."/>
            <person name="Pangilinan J."/>
            <person name="Pereira M."/>
            <person name="Perotto S."/>
            <person name="Peter M."/>
            <person name="Riley R."/>
            <person name="Sitrit Y."/>
            <person name="Stielow B."/>
            <person name="Szollosi G."/>
            <person name="Zifcakova L."/>
            <person name="Stursova M."/>
            <person name="Spatafora J.W."/>
            <person name="Tedersoo L."/>
            <person name="Vaario L.-M."/>
            <person name="Yamada A."/>
            <person name="Yan M."/>
            <person name="Wang P."/>
            <person name="Xu J."/>
            <person name="Bruns T."/>
            <person name="Baldrian P."/>
            <person name="Vilgalys R."/>
            <person name="Henrissat B."/>
            <person name="Grigoriev I.V."/>
            <person name="Hibbett D."/>
            <person name="Nagy L.G."/>
            <person name="Martin F.M."/>
        </authorList>
    </citation>
    <scope>NUCLEOTIDE SEQUENCE</scope>
    <source>
        <strain evidence="2">BED1</strain>
    </source>
</reference>